<evidence type="ECO:0000256" key="1">
    <source>
        <dbReference type="ARBA" id="ARBA00001974"/>
    </source>
</evidence>
<dbReference type="GO" id="GO:0012501">
    <property type="term" value="P:programmed cell death"/>
    <property type="evidence" value="ECO:0007669"/>
    <property type="project" value="TreeGrafter"/>
</dbReference>
<dbReference type="PATRIC" id="fig|798128.4.peg.2244"/>
<dbReference type="SMART" id="SM01353">
    <property type="entry name" value="AIF_C"/>
    <property type="match status" value="1"/>
</dbReference>
<feature type="domain" description="Mitochondrial apoptosis-inducing factor C-terminal" evidence="10">
    <location>
        <begin position="300"/>
        <end position="341"/>
    </location>
</feature>
<proteinExistence type="predicted"/>
<dbReference type="KEGG" id="ttl:TtJL18_2307"/>
<feature type="domain" description="Mitochondrial apoptosis-inducing factor C-terminal" evidence="10">
    <location>
        <begin position="342"/>
        <end position="378"/>
    </location>
</feature>
<organism evidence="11 12">
    <name type="scientific">Thermus thermophilus JL-18</name>
    <dbReference type="NCBI Taxonomy" id="798128"/>
    <lineage>
        <taxon>Bacteria</taxon>
        <taxon>Thermotogati</taxon>
        <taxon>Deinococcota</taxon>
        <taxon>Deinococci</taxon>
        <taxon>Thermales</taxon>
        <taxon>Thermaceae</taxon>
        <taxon>Thermus</taxon>
    </lineage>
</organism>
<sequence length="392" mass="43788">MYTYRYLIVGGGMAGAAAALGIREVDREGTLGLLSAERDPPYNRPPLSKGLWQGKPLESIFRNLEGVDLHLGRRAVRLDPVLKEVEDERGARYRYERLLLATGARPRRLPLGEGVVYFRTLEDYRRLRGLAERGRRFAVIGGGFIGQELAAALRGLGKEVVLLFPEEGLGERLFPRDLARFLVDFYRERGVEVRPKTLVTGLEQVGEGLRLRLSNGEALEVDGAVAGVGVEPETGLLEPLGLPPGVGIPVDEEGRVLLGGRPLEEVYAAGDVALFYSPALGRWMRVEHEDHANTHGLRVGRNMAGEKAPYHHLPFFYSDLFELGYEAVGLLDPRLETVADWKEPYREGVIYYLEGHRVRGVLLWNAWNRVERARELIAEKGPHFPDALKGRL</sequence>
<dbReference type="InterPro" id="IPR023753">
    <property type="entry name" value="FAD/NAD-binding_dom"/>
</dbReference>
<reference evidence="11 12" key="1">
    <citation type="journal article" date="2013" name="Genome Announc.">
        <title>Whole Genome Sequencing of Thermus oshimai JL-2 and Thermus thermophilus JL-18, Incomplete Denitrifiers from the United States Great Basin.</title>
        <authorList>
            <person name="Murugapiran S.K."/>
            <person name="Huntemann M."/>
            <person name="Wei C.L."/>
            <person name="Han J."/>
            <person name="Detter J.C."/>
            <person name="Han C.S."/>
            <person name="Erkkila T.H."/>
            <person name="Teshima H."/>
            <person name="Chen A."/>
            <person name="Kyrpides N."/>
            <person name="Mavrommatis K."/>
            <person name="Markowitz V."/>
            <person name="Szeto E."/>
            <person name="Ivanova N."/>
            <person name="Pagani I."/>
            <person name="Lam J."/>
            <person name="McDonald A.I."/>
            <person name="Dodsworth J.A."/>
            <person name="Pati A."/>
            <person name="Goodwin L."/>
            <person name="Peters L."/>
            <person name="Pitluck S."/>
            <person name="Woyke T."/>
            <person name="Hedlund B.P."/>
        </authorList>
    </citation>
    <scope>NUCLEOTIDE SEQUENCE [LARGE SCALE GENOMIC DNA]</scope>
    <source>
        <strain evidence="11 12">JL-18</strain>
        <plasmid evidence="11 12">pTTJL1801</plasmid>
    </source>
</reference>
<dbReference type="GO" id="GO:0033108">
    <property type="term" value="P:mitochondrial respiratory chain complex assembly"/>
    <property type="evidence" value="ECO:0007669"/>
    <property type="project" value="TreeGrafter"/>
</dbReference>
<dbReference type="GO" id="GO:0005737">
    <property type="term" value="C:cytoplasm"/>
    <property type="evidence" value="ECO:0007669"/>
    <property type="project" value="TreeGrafter"/>
</dbReference>
<protein>
    <submittedName>
        <fullName evidence="11">NAD(FAD)-dependent dehydrogenase</fullName>
    </submittedName>
</protein>
<evidence type="ECO:0000313" key="11">
    <source>
        <dbReference type="EMBL" id="AFH40137.1"/>
    </source>
</evidence>
<dbReference type="HOGENOM" id="CLU_003291_4_0_0"/>
<dbReference type="InterPro" id="IPR036188">
    <property type="entry name" value="FAD/NAD-bd_sf"/>
</dbReference>
<dbReference type="Proteomes" id="UP000007388">
    <property type="component" value="Plasmid pTTJL1801"/>
</dbReference>
<keyword evidence="4" id="KW-0274">FAD</keyword>
<dbReference type="GO" id="GO:0071949">
    <property type="term" value="F:FAD binding"/>
    <property type="evidence" value="ECO:0007669"/>
    <property type="project" value="TreeGrafter"/>
</dbReference>
<dbReference type="EMBL" id="CP003253">
    <property type="protein sequence ID" value="AFH40137.1"/>
    <property type="molecule type" value="Genomic_DNA"/>
</dbReference>
<dbReference type="SUPFAM" id="SSF55424">
    <property type="entry name" value="FAD/NAD-linked reductases, dimerisation (C-terminal) domain"/>
    <property type="match status" value="1"/>
</dbReference>
<name>H9ZUX7_THETH</name>
<dbReference type="AlphaFoldDB" id="H9ZUX7"/>
<dbReference type="SUPFAM" id="SSF51905">
    <property type="entry name" value="FAD/NAD(P)-binding domain"/>
    <property type="match status" value="2"/>
</dbReference>
<gene>
    <name evidence="11" type="ORF">TtJL18_2307</name>
</gene>
<dbReference type="Gene3D" id="3.30.390.30">
    <property type="match status" value="1"/>
</dbReference>
<geneLocation type="plasmid" evidence="11 12">
    <name>pTTJL1801</name>
</geneLocation>
<feature type="domain" description="FAD/NAD(P)-binding" evidence="9">
    <location>
        <begin position="4"/>
        <end position="283"/>
    </location>
</feature>
<evidence type="ECO:0000256" key="3">
    <source>
        <dbReference type="ARBA" id="ARBA00022703"/>
    </source>
</evidence>
<dbReference type="Gene3D" id="3.50.50.60">
    <property type="entry name" value="FAD/NAD(P)-binding domain"/>
    <property type="match status" value="2"/>
</dbReference>
<keyword evidence="7" id="KW-0520">NAD</keyword>
<keyword evidence="2" id="KW-0285">Flavoprotein</keyword>
<comment type="catalytic activity">
    <reaction evidence="8">
        <text>A + NADH + H(+) = AH2 + NAD(+)</text>
        <dbReference type="Rhea" id="RHEA:11356"/>
        <dbReference type="ChEBI" id="CHEBI:13193"/>
        <dbReference type="ChEBI" id="CHEBI:15378"/>
        <dbReference type="ChEBI" id="CHEBI:17499"/>
        <dbReference type="ChEBI" id="CHEBI:57540"/>
        <dbReference type="ChEBI" id="CHEBI:57945"/>
    </reaction>
</comment>
<dbReference type="RefSeq" id="WP_014630598.1">
    <property type="nucleotide sequence ID" value="NC_017588.1"/>
</dbReference>
<evidence type="ECO:0000313" key="12">
    <source>
        <dbReference type="Proteomes" id="UP000007388"/>
    </source>
</evidence>
<keyword evidence="3" id="KW-0053">Apoptosis</keyword>
<accession>H9ZUX7</accession>
<dbReference type="PANTHER" id="PTHR43557:SF4">
    <property type="entry name" value="APOPTOSIS-INDUCING FACTOR 1, MITOCHONDRIAL"/>
    <property type="match status" value="1"/>
</dbReference>
<evidence type="ECO:0000256" key="8">
    <source>
        <dbReference type="ARBA" id="ARBA00047786"/>
    </source>
</evidence>
<dbReference type="InterPro" id="IPR050446">
    <property type="entry name" value="FAD-oxidoreductase/Apoptosis"/>
</dbReference>
<dbReference type="GO" id="GO:0016174">
    <property type="term" value="F:NAD(P)H oxidase H2O2-forming activity"/>
    <property type="evidence" value="ECO:0007669"/>
    <property type="project" value="TreeGrafter"/>
</dbReference>
<comment type="cofactor">
    <cofactor evidence="1">
        <name>FAD</name>
        <dbReference type="ChEBI" id="CHEBI:57692"/>
    </cofactor>
</comment>
<dbReference type="PRINTS" id="PR00469">
    <property type="entry name" value="PNDRDTASEII"/>
</dbReference>
<keyword evidence="6" id="KW-0560">Oxidoreductase</keyword>
<keyword evidence="5" id="KW-0809">Transit peptide</keyword>
<dbReference type="PRINTS" id="PR00368">
    <property type="entry name" value="FADPNR"/>
</dbReference>
<dbReference type="InterPro" id="IPR016156">
    <property type="entry name" value="FAD/NAD-linked_Rdtase_dimer_sf"/>
</dbReference>
<evidence type="ECO:0000256" key="7">
    <source>
        <dbReference type="ARBA" id="ARBA00023027"/>
    </source>
</evidence>
<evidence type="ECO:0000256" key="2">
    <source>
        <dbReference type="ARBA" id="ARBA00022630"/>
    </source>
</evidence>
<evidence type="ECO:0000259" key="9">
    <source>
        <dbReference type="Pfam" id="PF07992"/>
    </source>
</evidence>
<evidence type="ECO:0000259" key="10">
    <source>
        <dbReference type="Pfam" id="PF14721"/>
    </source>
</evidence>
<dbReference type="GO" id="GO:0046983">
    <property type="term" value="F:protein dimerization activity"/>
    <property type="evidence" value="ECO:0007669"/>
    <property type="project" value="InterPro"/>
</dbReference>
<evidence type="ECO:0000256" key="6">
    <source>
        <dbReference type="ARBA" id="ARBA00023002"/>
    </source>
</evidence>
<dbReference type="InterPro" id="IPR029324">
    <property type="entry name" value="AIF_C"/>
</dbReference>
<evidence type="ECO:0000256" key="4">
    <source>
        <dbReference type="ARBA" id="ARBA00022827"/>
    </source>
</evidence>
<dbReference type="Pfam" id="PF14721">
    <property type="entry name" value="AIF_C"/>
    <property type="match status" value="2"/>
</dbReference>
<evidence type="ECO:0000256" key="5">
    <source>
        <dbReference type="ARBA" id="ARBA00022946"/>
    </source>
</evidence>
<dbReference type="PANTHER" id="PTHR43557">
    <property type="entry name" value="APOPTOSIS-INDUCING FACTOR 1"/>
    <property type="match status" value="1"/>
</dbReference>
<dbReference type="Pfam" id="PF07992">
    <property type="entry name" value="Pyr_redox_2"/>
    <property type="match status" value="1"/>
</dbReference>
<keyword evidence="11" id="KW-0614">Plasmid</keyword>